<dbReference type="AlphaFoldDB" id="A0A6J4UK14"/>
<dbReference type="CDD" id="cd06170">
    <property type="entry name" value="LuxR_C_like"/>
    <property type="match status" value="1"/>
</dbReference>
<organism evidence="3">
    <name type="scientific">uncultured Thermomicrobiales bacterium</name>
    <dbReference type="NCBI Taxonomy" id="1645740"/>
    <lineage>
        <taxon>Bacteria</taxon>
        <taxon>Pseudomonadati</taxon>
        <taxon>Thermomicrobiota</taxon>
        <taxon>Thermomicrobia</taxon>
        <taxon>Thermomicrobiales</taxon>
        <taxon>environmental samples</taxon>
    </lineage>
</organism>
<dbReference type="GO" id="GO:0006355">
    <property type="term" value="P:regulation of DNA-templated transcription"/>
    <property type="evidence" value="ECO:0007669"/>
    <property type="project" value="InterPro"/>
</dbReference>
<dbReference type="InterPro" id="IPR027417">
    <property type="entry name" value="P-loop_NTPase"/>
</dbReference>
<dbReference type="InterPro" id="IPR011990">
    <property type="entry name" value="TPR-like_helical_dom_sf"/>
</dbReference>
<dbReference type="PROSITE" id="PS50043">
    <property type="entry name" value="HTH_LUXR_2"/>
    <property type="match status" value="1"/>
</dbReference>
<dbReference type="Gene3D" id="1.25.40.10">
    <property type="entry name" value="Tetratricopeptide repeat domain"/>
    <property type="match status" value="2"/>
</dbReference>
<evidence type="ECO:0000313" key="3">
    <source>
        <dbReference type="EMBL" id="CAA9551110.1"/>
    </source>
</evidence>
<dbReference type="SMART" id="SM00028">
    <property type="entry name" value="TPR"/>
    <property type="match status" value="5"/>
</dbReference>
<dbReference type="Pfam" id="PF13424">
    <property type="entry name" value="TPR_12"/>
    <property type="match status" value="1"/>
</dbReference>
<feature type="region of interest" description="Disordered" evidence="1">
    <location>
        <begin position="319"/>
        <end position="338"/>
    </location>
</feature>
<dbReference type="PANTHER" id="PTHR47691:SF3">
    <property type="entry name" value="HTH-TYPE TRANSCRIPTIONAL REGULATOR RV0890C-RELATED"/>
    <property type="match status" value="1"/>
</dbReference>
<dbReference type="InterPro" id="IPR000792">
    <property type="entry name" value="Tscrpt_reg_LuxR_C"/>
</dbReference>
<accession>A0A6J4UK14</accession>
<dbReference type="EMBL" id="CADCWG010000116">
    <property type="protein sequence ID" value="CAA9551110.1"/>
    <property type="molecule type" value="Genomic_DNA"/>
</dbReference>
<dbReference type="PANTHER" id="PTHR47691">
    <property type="entry name" value="REGULATOR-RELATED"/>
    <property type="match status" value="1"/>
</dbReference>
<dbReference type="InterPro" id="IPR002182">
    <property type="entry name" value="NB-ARC"/>
</dbReference>
<sequence>MAEPTPSDRARLHSVAPVPFVEPDRRVARPPAPFTSFVGREREVAALVGVLRRPDARLVTLTGPGGVGKTRLALAVAAELGDDFPGGVAWVDLAPLADPDLVAATVAQALGVREAGDRPAERLAEVLRGREPLLVLDNVEQVVEGAAFVVALLAACTSVKALATSREPLRLSPERVVAVPPLAVTDSDRAADEPAAPDAVRLFVDRAQAVRADFALTAADAAAVAAICVRLDGLPLAIELAAARSNVLAPRALLARLDRRLPVLTGGPRDGPPRQRTMRAAIAWGYDLLAPDEQALLRCLSVFAGGFAPEAAAWVMGEREGSTGTAPSTGEQPTPSPPRVLDCIDSLVAKSLVRREAGEDPRFSLLETVREYACERLLEADERDAVADAHADWCLDLAEGSGQATFLPDGERQLRRLEVEHANLRGALDWLHQRGDGDRLLRLAAALGAFWYALSRYWEGRAWLERALAGARGAPSRARGHALVELGHLRYWQGETAGAEELFGEGITILREHGDVVATSGVLIWQGAIACHLGDHHRAERLLEEALGLAATIPDPSIAASVTGRAHANLGVVAHGRGDLEGARARHEQALRIAQAHGYGLGVIRSLCDLGDVARDRGAHAASVGFYRESLALVGGRGDLRVVADALAGIAVAAAAWRQPERAARLLGAGEALRERFGGVVAATDRPAHGRAVTVVRAALGEQGLRAAWSAGRGLPLATAVAEAHAVEPAPATAERPVTDAGNVLSQRERDVLLLLAAGHTNREIAAALSISVRTVESHVRHLLAKLGVPTRTAAARAAVAAGLVPPDALARPASPP</sequence>
<feature type="domain" description="HTH luxR-type" evidence="2">
    <location>
        <begin position="738"/>
        <end position="803"/>
    </location>
</feature>
<dbReference type="GO" id="GO:0043531">
    <property type="term" value="F:ADP binding"/>
    <property type="evidence" value="ECO:0007669"/>
    <property type="project" value="InterPro"/>
</dbReference>
<dbReference type="InterPro" id="IPR019734">
    <property type="entry name" value="TPR_rpt"/>
</dbReference>
<gene>
    <name evidence="3" type="ORF">AVDCRST_MAG49-1799</name>
</gene>
<dbReference type="SMART" id="SM00421">
    <property type="entry name" value="HTH_LUXR"/>
    <property type="match status" value="1"/>
</dbReference>
<dbReference type="SUPFAM" id="SSF52540">
    <property type="entry name" value="P-loop containing nucleoside triphosphate hydrolases"/>
    <property type="match status" value="1"/>
</dbReference>
<proteinExistence type="predicted"/>
<dbReference type="PROSITE" id="PS00622">
    <property type="entry name" value="HTH_LUXR_1"/>
    <property type="match status" value="1"/>
</dbReference>
<protein>
    <recommendedName>
        <fullName evidence="2">HTH luxR-type domain-containing protein</fullName>
    </recommendedName>
</protein>
<name>A0A6J4UK14_9BACT</name>
<dbReference type="PRINTS" id="PR00038">
    <property type="entry name" value="HTHLUXR"/>
</dbReference>
<reference evidence="3" key="1">
    <citation type="submission" date="2020-02" db="EMBL/GenBank/DDBJ databases">
        <authorList>
            <person name="Meier V. D."/>
        </authorList>
    </citation>
    <scope>NUCLEOTIDE SEQUENCE</scope>
    <source>
        <strain evidence="3">AVDCRST_MAG49</strain>
    </source>
</reference>
<dbReference type="SUPFAM" id="SSF46894">
    <property type="entry name" value="C-terminal effector domain of the bipartite response regulators"/>
    <property type="match status" value="1"/>
</dbReference>
<evidence type="ECO:0000259" key="2">
    <source>
        <dbReference type="PROSITE" id="PS50043"/>
    </source>
</evidence>
<dbReference type="GO" id="GO:0003677">
    <property type="term" value="F:DNA binding"/>
    <property type="evidence" value="ECO:0007669"/>
    <property type="project" value="InterPro"/>
</dbReference>
<evidence type="ECO:0000256" key="1">
    <source>
        <dbReference type="SAM" id="MobiDB-lite"/>
    </source>
</evidence>
<dbReference type="Pfam" id="PF00931">
    <property type="entry name" value="NB-ARC"/>
    <property type="match status" value="1"/>
</dbReference>
<dbReference type="InterPro" id="IPR016032">
    <property type="entry name" value="Sig_transdc_resp-reg_C-effctor"/>
</dbReference>
<dbReference type="InterPro" id="IPR036388">
    <property type="entry name" value="WH-like_DNA-bd_sf"/>
</dbReference>
<dbReference type="SMART" id="SM00382">
    <property type="entry name" value="AAA"/>
    <property type="match status" value="1"/>
</dbReference>
<dbReference type="Gene3D" id="3.40.50.300">
    <property type="entry name" value="P-loop containing nucleotide triphosphate hydrolases"/>
    <property type="match status" value="1"/>
</dbReference>
<dbReference type="InterPro" id="IPR003593">
    <property type="entry name" value="AAA+_ATPase"/>
</dbReference>
<dbReference type="SUPFAM" id="SSF48452">
    <property type="entry name" value="TPR-like"/>
    <property type="match status" value="2"/>
</dbReference>
<dbReference type="Pfam" id="PF00196">
    <property type="entry name" value="GerE"/>
    <property type="match status" value="1"/>
</dbReference>
<dbReference type="Gene3D" id="1.10.10.10">
    <property type="entry name" value="Winged helix-like DNA-binding domain superfamily/Winged helix DNA-binding domain"/>
    <property type="match status" value="1"/>
</dbReference>
<feature type="compositionally biased region" description="Polar residues" evidence="1">
    <location>
        <begin position="322"/>
        <end position="333"/>
    </location>
</feature>
<dbReference type="PRINTS" id="PR00364">
    <property type="entry name" value="DISEASERSIST"/>
</dbReference>